<name>A0A837NUF6_VIBSP</name>
<dbReference type="RefSeq" id="WP_054548070.1">
    <property type="nucleotide sequence ID" value="NZ_LIZK01000009.1"/>
</dbReference>
<evidence type="ECO:0000313" key="2">
    <source>
        <dbReference type="Proteomes" id="UP000050463"/>
    </source>
</evidence>
<accession>A0A837NUF6</accession>
<comment type="caution">
    <text evidence="1">The sequence shown here is derived from an EMBL/GenBank/DDBJ whole genome shotgun (WGS) entry which is preliminary data.</text>
</comment>
<sequence>MNNSQPEDLFTQVRTAHRLLAAYYQRLLPTLEQIAHSVNTEFYFWHPVRFDKPGKNPFKKWQWDLLPATNTRYVFKQFSSYGAVTLNDYIVEFIVINDSGVNDEEYQAQPDALKLKIPVSEAASVLRVAIYRAVTEKEGDFYQLWEAGSYPNYCDSVEIEQDNLFFKYGFEVPLDSLLTEEGVEAITARIQQRLEETKQVEPVASL</sequence>
<protein>
    <submittedName>
        <fullName evidence="1">Uncharacterized protein</fullName>
    </submittedName>
</protein>
<proteinExistence type="predicted"/>
<dbReference type="AlphaFoldDB" id="A0A837NUF6"/>
<gene>
    <name evidence="1" type="ORF">AN168_19025</name>
</gene>
<evidence type="ECO:0000313" key="1">
    <source>
        <dbReference type="EMBL" id="KPL92878.1"/>
    </source>
</evidence>
<reference evidence="1 2" key="1">
    <citation type="submission" date="2015-08" db="EMBL/GenBank/DDBJ databases">
        <title>Draft Genome Sequence of Vibrio splendidus UCD-SED7.</title>
        <authorList>
            <person name="Lee R.D."/>
            <person name="Lang J.M."/>
            <person name="Coil D.A."/>
            <person name="Jospin G."/>
            <person name="Eisen J.A."/>
        </authorList>
    </citation>
    <scope>NUCLEOTIDE SEQUENCE [LARGE SCALE GENOMIC DNA]</scope>
    <source>
        <strain evidence="1 2">UCD-SED7</strain>
    </source>
</reference>
<dbReference type="EMBL" id="LIZK01000009">
    <property type="protein sequence ID" value="KPL92878.1"/>
    <property type="molecule type" value="Genomic_DNA"/>
</dbReference>
<organism evidence="1 2">
    <name type="scientific">Vibrio splendidus</name>
    <dbReference type="NCBI Taxonomy" id="29497"/>
    <lineage>
        <taxon>Bacteria</taxon>
        <taxon>Pseudomonadati</taxon>
        <taxon>Pseudomonadota</taxon>
        <taxon>Gammaproteobacteria</taxon>
        <taxon>Vibrionales</taxon>
        <taxon>Vibrionaceae</taxon>
        <taxon>Vibrio</taxon>
    </lineage>
</organism>
<dbReference type="Proteomes" id="UP000050463">
    <property type="component" value="Unassembled WGS sequence"/>
</dbReference>